<organism evidence="1 2">
    <name type="scientific">Malus baccata</name>
    <name type="common">Siberian crab apple</name>
    <name type="synonym">Pyrus baccata</name>
    <dbReference type="NCBI Taxonomy" id="106549"/>
    <lineage>
        <taxon>Eukaryota</taxon>
        <taxon>Viridiplantae</taxon>
        <taxon>Streptophyta</taxon>
        <taxon>Embryophyta</taxon>
        <taxon>Tracheophyta</taxon>
        <taxon>Spermatophyta</taxon>
        <taxon>Magnoliopsida</taxon>
        <taxon>eudicotyledons</taxon>
        <taxon>Gunneridae</taxon>
        <taxon>Pentapetalae</taxon>
        <taxon>rosids</taxon>
        <taxon>fabids</taxon>
        <taxon>Rosales</taxon>
        <taxon>Rosaceae</taxon>
        <taxon>Amygdaloideae</taxon>
        <taxon>Maleae</taxon>
        <taxon>Malus</taxon>
    </lineage>
</organism>
<dbReference type="EMBL" id="VIEB01000141">
    <property type="protein sequence ID" value="TQE04387.1"/>
    <property type="molecule type" value="Genomic_DNA"/>
</dbReference>
<proteinExistence type="predicted"/>
<sequence>MSGRGREMEVYISEPSSSPQLPTPTVFLFDLFAKIFSVSAAAATTLPQRNMNLLRSLCNAAHFPPKSHLKLFQFRTRDARKRDEKLGGRLYNEFCYCLNKKQVFAVLEEDFDSKRPIKIEDPEGVLK</sequence>
<keyword evidence="2" id="KW-1185">Reference proteome</keyword>
<dbReference type="AlphaFoldDB" id="A0A540N004"/>
<name>A0A540N004_MALBA</name>
<gene>
    <name evidence="1" type="ORF">C1H46_010006</name>
</gene>
<accession>A0A540N004</accession>
<protein>
    <submittedName>
        <fullName evidence="1">Uncharacterized protein</fullName>
    </submittedName>
</protein>
<reference evidence="1 2" key="1">
    <citation type="journal article" date="2019" name="G3 (Bethesda)">
        <title>Sequencing of a Wild Apple (Malus baccata) Genome Unravels the Differences Between Cultivated and Wild Apple Species Regarding Disease Resistance and Cold Tolerance.</title>
        <authorList>
            <person name="Chen X."/>
        </authorList>
    </citation>
    <scope>NUCLEOTIDE SEQUENCE [LARGE SCALE GENOMIC DNA]</scope>
    <source>
        <strain evidence="2">cv. Shandingzi</strain>
        <tissue evidence="1">Leaves</tissue>
    </source>
</reference>
<evidence type="ECO:0000313" key="1">
    <source>
        <dbReference type="EMBL" id="TQE04387.1"/>
    </source>
</evidence>
<comment type="caution">
    <text evidence="1">The sequence shown here is derived from an EMBL/GenBank/DDBJ whole genome shotgun (WGS) entry which is preliminary data.</text>
</comment>
<evidence type="ECO:0000313" key="2">
    <source>
        <dbReference type="Proteomes" id="UP000315295"/>
    </source>
</evidence>
<dbReference type="Proteomes" id="UP000315295">
    <property type="component" value="Unassembled WGS sequence"/>
</dbReference>